<dbReference type="AlphaFoldDB" id="A0AAI8XLE0"/>
<proteinExistence type="predicted"/>
<evidence type="ECO:0000313" key="1">
    <source>
        <dbReference type="EMBL" id="BDY26740.1"/>
    </source>
</evidence>
<gene>
    <name evidence="1" type="ORF">hbim_00655</name>
</gene>
<name>A0AAI8XLE0_MYCME</name>
<organism evidence="1 2">
    <name type="scientific">Mycolicibacterium mageritense</name>
    <name type="common">Mycobacterium mageritense</name>
    <dbReference type="NCBI Taxonomy" id="53462"/>
    <lineage>
        <taxon>Bacteria</taxon>
        <taxon>Bacillati</taxon>
        <taxon>Actinomycetota</taxon>
        <taxon>Actinomycetes</taxon>
        <taxon>Mycobacteriales</taxon>
        <taxon>Mycobacteriaceae</taxon>
        <taxon>Mycolicibacterium</taxon>
    </lineage>
</organism>
<sequence>MSVLERLIRRFADGEIRLITDECWLPNPIDDIWPQMRVKCAARETTVDN</sequence>
<dbReference type="Proteomes" id="UP001241092">
    <property type="component" value="Chromosome"/>
</dbReference>
<accession>A0AAI8XLE0</accession>
<evidence type="ECO:0000313" key="2">
    <source>
        <dbReference type="Proteomes" id="UP001241092"/>
    </source>
</evidence>
<reference evidence="1" key="1">
    <citation type="submission" date="2023-03" db="EMBL/GenBank/DDBJ databases">
        <title>Draft genome sequence of a Mycolicibacterium mageritense strain H4_3_1 isolated from a hybrid biological-inorganic system reactor.</title>
        <authorList>
            <person name="Feng X."/>
            <person name="Kazama D."/>
            <person name="Sato K."/>
            <person name="Kobayashi H."/>
        </authorList>
    </citation>
    <scope>NUCLEOTIDE SEQUENCE</scope>
    <source>
        <strain evidence="1">H4_3_1</strain>
    </source>
</reference>
<protein>
    <submittedName>
        <fullName evidence="1">Uncharacterized protein</fullName>
    </submittedName>
</protein>
<dbReference type="EMBL" id="AP027452">
    <property type="protein sequence ID" value="BDY26740.1"/>
    <property type="molecule type" value="Genomic_DNA"/>
</dbReference>